<dbReference type="InterPro" id="IPR001452">
    <property type="entry name" value="SH3_domain"/>
</dbReference>
<evidence type="ECO:0000256" key="4">
    <source>
        <dbReference type="ARBA" id="ARBA00022468"/>
    </source>
</evidence>
<dbReference type="SUPFAM" id="SSF48403">
    <property type="entry name" value="Ankyrin repeat"/>
    <property type="match status" value="1"/>
</dbReference>
<dbReference type="SMART" id="SM00248">
    <property type="entry name" value="ANK"/>
    <property type="match status" value="2"/>
</dbReference>
<dbReference type="FunFam" id="2.30.30.40:FF:000012">
    <property type="entry name" value="Arf-GAP with SH3 domain, ANK repeat and PH domain-containing protein 2"/>
    <property type="match status" value="1"/>
</dbReference>
<dbReference type="FunFam" id="1.20.1270.60:FF:000004">
    <property type="entry name" value="Arf-GAP with SH3 domain, ANK repeat and PH domain-containing protein 1"/>
    <property type="match status" value="1"/>
</dbReference>
<dbReference type="GO" id="GO:0008270">
    <property type="term" value="F:zinc ion binding"/>
    <property type="evidence" value="ECO:0007669"/>
    <property type="project" value="UniProtKB-KW"/>
</dbReference>
<sequence length="1098" mass="122529">ARSATSRLAPGCCGWIMPDQITVPEFIAETTEDYNSPTTSSFTTRLQNCRNTVTLLEEALDQDRTALQKVKKSVKAIYNSGQDHVQNEENYAQVLDKFGSNFLSRDNPDLGTAFVKFSTLTKELSTLLKNLLQGLSHNVIFTLDSLLKGDLKGVKGDLKKPFDKAWKDYETKFTKIEKEKREHAKQHGMIRTEITGAEIAEEMEKERRLFQLQMCEYLIKVNEIKTKKGVDLLQNLIKYYHAQCNFFQDGLKTADKLKQYIEKLAADLYNIKQTQDEEKKQLTALRDLIKSSLQLDQKEVGNFTYPSRVNILLLIRQGGYSMHQLQGNKEYGSEKKGYLLKKSDGLRKVWQRRKCTVKNGILTISHATSNRQPAKLNLLTCQVKPNAEDKKSFDLISHNRTYHFQAEDEQEYIAWISVLTNSKEEALNMAFRGEQSAGENSLEDLTKAIIDDIQRLPGNEVCCDCGSPDPTWLSTNLGILTCIECSGIHREMGVHISRIQSLELDKLGTSELLDIFCRKIYILLVYVDHKFSRKTCASAAAKLNELLEAVRSRDLLALIQVYAEGVELMEPLLEPGQEPGETALHLAVRTADPTSLHLVDFLVQNCGNLDKQTALGNTVLHYCSIYNKPECLKLLLRGKPTIDIVNQAGETALDIAKRLKATQCEELLSQAKAGKLNPHVHVEYEWNLRQEEIDESDDDLDDKPSPIKKERSPRPQSFCHSSSVSPQDKMTLPGFSTPRDKQRLSYGAFTNQIFVSTSTDSPASPTADAPPLPPRNAGKGPPSTLPLSTQPSSGSSTLSKKRPPPPPPGHKRTLSDPPSPLPHGPQNKGPIPWGDLSTDSSYLLISTGTAKTALGPRVLPKLPQKVALRKIETSHHLSIDRSNQHLEIFQKSSQSVDLPQKPQPGDLPPKPQPVELAQKPLVGELPPKPGELPPKPQLGDLPPKPQLGDLPPKPHMKDLPPKPQLGEVLAKTQAGESSPKPQPSEANQKSHSIDLSPNVHSRDTVQKQVSEDSNDVTHTLPETPVPLPRKINMGKNKVRRVKTIYDCQADNDDELTFVEGEIIVVTGEEDQEWWIGHVEGQPERKGVFPVSFVHILSD</sequence>
<proteinExistence type="predicted"/>
<evidence type="ECO:0000256" key="14">
    <source>
        <dbReference type="SAM" id="MobiDB-lite"/>
    </source>
</evidence>
<dbReference type="Gene3D" id="2.30.30.40">
    <property type="entry name" value="SH3 Domains"/>
    <property type="match status" value="1"/>
</dbReference>
<feature type="compositionally biased region" description="Low complexity" evidence="14">
    <location>
        <begin position="780"/>
        <end position="798"/>
    </location>
</feature>
<evidence type="ECO:0000256" key="5">
    <source>
        <dbReference type="ARBA" id="ARBA00022490"/>
    </source>
</evidence>
<dbReference type="Proteomes" id="UP000694390">
    <property type="component" value="Chromosome 2"/>
</dbReference>
<dbReference type="InterPro" id="IPR043593">
    <property type="entry name" value="ASAP"/>
</dbReference>
<evidence type="ECO:0000256" key="9">
    <source>
        <dbReference type="ARBA" id="ARBA00023043"/>
    </source>
</evidence>
<evidence type="ECO:0000256" key="1">
    <source>
        <dbReference type="ARBA" id="ARBA00004370"/>
    </source>
</evidence>
<accession>A0A8C4Y550</accession>
<dbReference type="InterPro" id="IPR037844">
    <property type="entry name" value="PH_ASAP"/>
</dbReference>
<evidence type="ECO:0000256" key="6">
    <source>
        <dbReference type="ARBA" id="ARBA00022723"/>
    </source>
</evidence>
<gene>
    <name evidence="18" type="primary">ASAP1</name>
</gene>
<dbReference type="AlphaFoldDB" id="A0A8C4Y550"/>
<feature type="compositionally biased region" description="Pro residues" evidence="14">
    <location>
        <begin position="901"/>
        <end position="912"/>
    </location>
</feature>
<dbReference type="InterPro" id="IPR036770">
    <property type="entry name" value="Ankyrin_rpt-contain_sf"/>
</dbReference>
<dbReference type="GO" id="GO:0005737">
    <property type="term" value="C:cytoplasm"/>
    <property type="evidence" value="ECO:0007669"/>
    <property type="project" value="UniProtKB-SubCell"/>
</dbReference>
<dbReference type="CDD" id="cd07641">
    <property type="entry name" value="BAR_ASAP1"/>
    <property type="match status" value="1"/>
</dbReference>
<evidence type="ECO:0000256" key="10">
    <source>
        <dbReference type="ARBA" id="ARBA00023136"/>
    </source>
</evidence>
<dbReference type="PANTHER" id="PTHR45854:SF2">
    <property type="entry name" value="ARF-GAP WITH SH3 DOMAIN, ANK REPEAT AND PH DOMAIN-CONTAINING PROTEIN 1"/>
    <property type="match status" value="1"/>
</dbReference>
<dbReference type="SMART" id="SM00326">
    <property type="entry name" value="SH3"/>
    <property type="match status" value="1"/>
</dbReference>
<dbReference type="Pfam" id="PF14604">
    <property type="entry name" value="SH3_9"/>
    <property type="match status" value="1"/>
</dbReference>
<dbReference type="PANTHER" id="PTHR45854">
    <property type="entry name" value="ASAP FAMILY MEMBER"/>
    <property type="match status" value="1"/>
</dbReference>
<name>A0A8C4Y550_9SAUR</name>
<dbReference type="OrthoDB" id="435430at2759"/>
<dbReference type="InterPro" id="IPR004148">
    <property type="entry name" value="BAR_dom"/>
</dbReference>
<evidence type="ECO:0000256" key="3">
    <source>
        <dbReference type="ARBA" id="ARBA00022443"/>
    </source>
</evidence>
<dbReference type="PRINTS" id="PR00405">
    <property type="entry name" value="REVINTRACTNG"/>
</dbReference>
<feature type="repeat" description="ANK" evidence="11">
    <location>
        <begin position="579"/>
        <end position="614"/>
    </location>
</feature>
<keyword evidence="19" id="KW-1185">Reference proteome</keyword>
<dbReference type="Pfam" id="PF01412">
    <property type="entry name" value="ArfGap"/>
    <property type="match status" value="1"/>
</dbReference>
<dbReference type="Gene3D" id="1.10.220.150">
    <property type="entry name" value="Arf GTPase activating protein"/>
    <property type="match status" value="1"/>
</dbReference>
<dbReference type="GO" id="GO:1903527">
    <property type="term" value="P:positive regulation of membrane tubulation"/>
    <property type="evidence" value="ECO:0007669"/>
    <property type="project" value="TreeGrafter"/>
</dbReference>
<dbReference type="SUPFAM" id="SSF57863">
    <property type="entry name" value="ArfGap/RecO-like zinc finger"/>
    <property type="match status" value="1"/>
</dbReference>
<dbReference type="InterPro" id="IPR002110">
    <property type="entry name" value="Ankyrin_rpt"/>
</dbReference>
<dbReference type="GO" id="GO:0005096">
    <property type="term" value="F:GTPase activator activity"/>
    <property type="evidence" value="ECO:0007669"/>
    <property type="project" value="UniProtKB-KW"/>
</dbReference>
<keyword evidence="9 11" id="KW-0040">ANK repeat</keyword>
<dbReference type="InterPro" id="IPR001849">
    <property type="entry name" value="PH_domain"/>
</dbReference>
<feature type="region of interest" description="Disordered" evidence="14">
    <location>
        <begin position="693"/>
        <end position="741"/>
    </location>
</feature>
<dbReference type="Gene3D" id="2.30.29.30">
    <property type="entry name" value="Pleckstrin-homology domain (PH domain)/Phosphotyrosine-binding domain (PTB)"/>
    <property type="match status" value="1"/>
</dbReference>
<dbReference type="InterPro" id="IPR037928">
    <property type="entry name" value="ASAP1_BAR"/>
</dbReference>
<dbReference type="SMART" id="SM00233">
    <property type="entry name" value="PH"/>
    <property type="match status" value="1"/>
</dbReference>
<keyword evidence="10" id="KW-0472">Membrane</keyword>
<dbReference type="PROSITE" id="PS50003">
    <property type="entry name" value="PH_DOMAIN"/>
    <property type="match status" value="1"/>
</dbReference>
<protein>
    <submittedName>
        <fullName evidence="18">ArfGAP with SH3 domain, ankyrin repeat and PH domain 1</fullName>
    </submittedName>
</protein>
<feature type="region of interest" description="Disordered" evidence="14">
    <location>
        <begin position="875"/>
        <end position="1030"/>
    </location>
</feature>
<feature type="region of interest" description="Disordered" evidence="14">
    <location>
        <begin position="756"/>
        <end position="839"/>
    </location>
</feature>
<dbReference type="Pfam" id="PF00169">
    <property type="entry name" value="PH"/>
    <property type="match status" value="1"/>
</dbReference>
<dbReference type="InterPro" id="IPR038508">
    <property type="entry name" value="ArfGAP_dom_sf"/>
</dbReference>
<evidence type="ECO:0000256" key="8">
    <source>
        <dbReference type="ARBA" id="ARBA00022833"/>
    </source>
</evidence>
<dbReference type="FunFam" id="1.25.40.950:FF:000001">
    <property type="entry name" value="Arf-GAP with SH3 domain, ANK repeat and PH domain-containing protein 1"/>
    <property type="match status" value="1"/>
</dbReference>
<dbReference type="Pfam" id="PF12796">
    <property type="entry name" value="Ank_2"/>
    <property type="match status" value="1"/>
</dbReference>
<feature type="domain" description="Arf-GAP" evidence="17">
    <location>
        <begin position="447"/>
        <end position="512"/>
    </location>
</feature>
<dbReference type="GO" id="GO:0002102">
    <property type="term" value="C:podosome"/>
    <property type="evidence" value="ECO:0007669"/>
    <property type="project" value="TreeGrafter"/>
</dbReference>
<feature type="domain" description="PH" evidence="16">
    <location>
        <begin position="332"/>
        <end position="424"/>
    </location>
</feature>
<evidence type="ECO:0000256" key="13">
    <source>
        <dbReference type="PROSITE-ProRule" id="PRU00288"/>
    </source>
</evidence>
<reference evidence="18" key="2">
    <citation type="submission" date="2025-08" db="UniProtKB">
        <authorList>
            <consortium name="Ensembl"/>
        </authorList>
    </citation>
    <scope>IDENTIFICATION</scope>
</reference>
<reference evidence="18" key="3">
    <citation type="submission" date="2025-09" db="UniProtKB">
        <authorList>
            <consortium name="Ensembl"/>
        </authorList>
    </citation>
    <scope>IDENTIFICATION</scope>
</reference>
<dbReference type="FunFam" id="2.30.29.30:FF:000012">
    <property type="entry name" value="Arf-GAP with SH3 domain, ANK repeat and PH domain-containing protein 2"/>
    <property type="match status" value="1"/>
</dbReference>
<keyword evidence="6" id="KW-0479">Metal-binding</keyword>
<dbReference type="GO" id="GO:0060271">
    <property type="term" value="P:cilium assembly"/>
    <property type="evidence" value="ECO:0007669"/>
    <property type="project" value="TreeGrafter"/>
</dbReference>
<dbReference type="CDD" id="cd13251">
    <property type="entry name" value="PH_ASAP"/>
    <property type="match status" value="1"/>
</dbReference>
<evidence type="ECO:0000259" key="16">
    <source>
        <dbReference type="PROSITE" id="PS50003"/>
    </source>
</evidence>
<dbReference type="SUPFAM" id="SSF103657">
    <property type="entry name" value="BAR/IMD domain-like"/>
    <property type="match status" value="1"/>
</dbReference>
<dbReference type="FunFam" id="1.25.40.20:FF:000006">
    <property type="entry name" value="Arf-GAP with SH3 domain, ANK repeat and PH domain-containing protein 2"/>
    <property type="match status" value="1"/>
</dbReference>
<dbReference type="InterPro" id="IPR011993">
    <property type="entry name" value="PH-like_dom_sf"/>
</dbReference>
<dbReference type="InterPro" id="IPR037278">
    <property type="entry name" value="ARFGAP/RecO"/>
</dbReference>
<dbReference type="GO" id="GO:0016020">
    <property type="term" value="C:membrane"/>
    <property type="evidence" value="ECO:0007669"/>
    <property type="project" value="UniProtKB-SubCell"/>
</dbReference>
<feature type="compositionally biased region" description="Polar residues" evidence="14">
    <location>
        <begin position="984"/>
        <end position="999"/>
    </location>
</feature>
<feature type="compositionally biased region" description="Basic and acidic residues" evidence="14">
    <location>
        <begin position="875"/>
        <end position="884"/>
    </location>
</feature>
<evidence type="ECO:0000259" key="17">
    <source>
        <dbReference type="PROSITE" id="PS50115"/>
    </source>
</evidence>
<keyword evidence="5" id="KW-0963">Cytoplasm</keyword>
<comment type="subcellular location">
    <subcellularLocation>
        <location evidence="2">Cytoplasm</location>
    </subcellularLocation>
    <subcellularLocation>
        <location evidence="1">Membrane</location>
    </subcellularLocation>
</comment>
<feature type="compositionally biased region" description="Pro residues" evidence="14">
    <location>
        <begin position="926"/>
        <end position="936"/>
    </location>
</feature>
<evidence type="ECO:0000313" key="18">
    <source>
        <dbReference type="Ensembl" id="ENSGEVP00005019429.1"/>
    </source>
</evidence>
<feature type="compositionally biased region" description="Basic and acidic residues" evidence="14">
    <location>
        <begin position="702"/>
        <end position="713"/>
    </location>
</feature>
<evidence type="ECO:0000256" key="2">
    <source>
        <dbReference type="ARBA" id="ARBA00004496"/>
    </source>
</evidence>
<evidence type="ECO:0000256" key="7">
    <source>
        <dbReference type="ARBA" id="ARBA00022737"/>
    </source>
</evidence>
<evidence type="ECO:0000313" key="19">
    <source>
        <dbReference type="Proteomes" id="UP000694390"/>
    </source>
</evidence>
<keyword evidence="13" id="KW-0863">Zinc-finger</keyword>
<evidence type="ECO:0000256" key="12">
    <source>
        <dbReference type="PROSITE-ProRule" id="PRU00192"/>
    </source>
</evidence>
<dbReference type="SUPFAM" id="SSF50729">
    <property type="entry name" value="PH domain-like"/>
    <property type="match status" value="1"/>
</dbReference>
<feature type="compositionally biased region" description="Low complexity" evidence="14">
    <location>
        <begin position="756"/>
        <end position="767"/>
    </location>
</feature>
<dbReference type="SMART" id="SM00105">
    <property type="entry name" value="ArfGap"/>
    <property type="match status" value="1"/>
</dbReference>
<evidence type="ECO:0000256" key="11">
    <source>
        <dbReference type="PROSITE-ProRule" id="PRU00023"/>
    </source>
</evidence>
<dbReference type="InterPro" id="IPR036028">
    <property type="entry name" value="SH3-like_dom_sf"/>
</dbReference>
<dbReference type="PROSITE" id="PS50088">
    <property type="entry name" value="ANK_REPEAT"/>
    <property type="match status" value="1"/>
</dbReference>
<dbReference type="InterPro" id="IPR001164">
    <property type="entry name" value="ArfGAP_dom"/>
</dbReference>
<dbReference type="Ensembl" id="ENSGEVT00005020408.1">
    <property type="protein sequence ID" value="ENSGEVP00005019429.1"/>
    <property type="gene ID" value="ENSGEVG00005010485.1"/>
</dbReference>
<keyword evidence="8" id="KW-0862">Zinc</keyword>
<dbReference type="SUPFAM" id="SSF50044">
    <property type="entry name" value="SH3-domain"/>
    <property type="match status" value="1"/>
</dbReference>
<reference evidence="18" key="1">
    <citation type="submission" date="2019-06" db="EMBL/GenBank/DDBJ databases">
        <title>G10K-VGP Goodes thornscrub tortoise genome, primary haplotype.</title>
        <authorList>
            <person name="Murphy B."/>
            <person name="Edwards T."/>
            <person name="Rhie A."/>
            <person name="Koren S."/>
            <person name="Phillippy A."/>
            <person name="Fedrigo O."/>
            <person name="Haase B."/>
            <person name="Mountcastle J."/>
            <person name="Lewin H."/>
            <person name="Damas J."/>
            <person name="Howe K."/>
            <person name="Formenti G."/>
            <person name="Myers G."/>
            <person name="Durbin R."/>
            <person name="Jarvis E.D."/>
        </authorList>
    </citation>
    <scope>NUCLEOTIDE SEQUENCE [LARGE SCALE GENOMIC DNA]</scope>
</reference>
<dbReference type="GeneTree" id="ENSGT00940000158547"/>
<dbReference type="Pfam" id="PF16746">
    <property type="entry name" value="BAR_3"/>
    <property type="match status" value="1"/>
</dbReference>
<dbReference type="Gene3D" id="1.25.40.20">
    <property type="entry name" value="Ankyrin repeat-containing domain"/>
    <property type="match status" value="1"/>
</dbReference>
<keyword evidence="4" id="KW-0343">GTPase activation</keyword>
<dbReference type="Gene3D" id="1.20.1270.60">
    <property type="entry name" value="Arfaptin homology (AH) domain/BAR domain"/>
    <property type="match status" value="1"/>
</dbReference>
<organism evidence="18 19">
    <name type="scientific">Gopherus evgoodei</name>
    <name type="common">Goodes thornscrub tortoise</name>
    <dbReference type="NCBI Taxonomy" id="1825980"/>
    <lineage>
        <taxon>Eukaryota</taxon>
        <taxon>Metazoa</taxon>
        <taxon>Chordata</taxon>
        <taxon>Craniata</taxon>
        <taxon>Vertebrata</taxon>
        <taxon>Euteleostomi</taxon>
        <taxon>Archelosauria</taxon>
        <taxon>Testudinata</taxon>
        <taxon>Testudines</taxon>
        <taxon>Cryptodira</taxon>
        <taxon>Durocryptodira</taxon>
        <taxon>Testudinoidea</taxon>
        <taxon>Testudinidae</taxon>
        <taxon>Gopherus</taxon>
    </lineage>
</organism>
<dbReference type="PROSITE" id="PS50002">
    <property type="entry name" value="SH3"/>
    <property type="match status" value="1"/>
</dbReference>
<feature type="compositionally biased region" description="Polar residues" evidence="14">
    <location>
        <begin position="714"/>
        <end position="728"/>
    </location>
</feature>
<dbReference type="InterPro" id="IPR038016">
    <property type="entry name" value="ASAP1_SH3"/>
</dbReference>
<evidence type="ECO:0000259" key="15">
    <source>
        <dbReference type="PROSITE" id="PS50002"/>
    </source>
</evidence>
<dbReference type="CDD" id="cd11965">
    <property type="entry name" value="SH3_ASAP1"/>
    <property type="match status" value="1"/>
</dbReference>
<dbReference type="Gene3D" id="1.25.40.950">
    <property type="match status" value="1"/>
</dbReference>
<dbReference type="InterPro" id="IPR027267">
    <property type="entry name" value="AH/BAR_dom_sf"/>
</dbReference>
<keyword evidence="7" id="KW-0677">Repeat</keyword>
<dbReference type="PROSITE" id="PS50115">
    <property type="entry name" value="ARFGAP"/>
    <property type="match status" value="1"/>
</dbReference>
<feature type="domain" description="SH3" evidence="15">
    <location>
        <begin position="1036"/>
        <end position="1098"/>
    </location>
</feature>
<keyword evidence="3 12" id="KW-0728">SH3 domain</keyword>